<feature type="domain" description="TonB-dependent receptor plug" evidence="16">
    <location>
        <begin position="43"/>
        <end position="151"/>
    </location>
</feature>
<proteinExistence type="inferred from homology"/>
<keyword evidence="18" id="KW-1185">Reference proteome</keyword>
<accession>A0ABU7LZR2</accession>
<evidence type="ECO:0000256" key="13">
    <source>
        <dbReference type="RuleBase" id="RU003357"/>
    </source>
</evidence>
<dbReference type="InterPro" id="IPR012910">
    <property type="entry name" value="Plug_dom"/>
</dbReference>
<feature type="domain" description="TonB-dependent receptor-like beta-barrel" evidence="15">
    <location>
        <begin position="278"/>
        <end position="785"/>
    </location>
</feature>
<keyword evidence="4" id="KW-0410">Iron transport</keyword>
<keyword evidence="8 12" id="KW-0798">TonB box</keyword>
<comment type="caution">
    <text evidence="17">The sequence shown here is derived from an EMBL/GenBank/DDBJ whole genome shotgun (WGS) entry which is preliminary data.</text>
</comment>
<evidence type="ECO:0000256" key="4">
    <source>
        <dbReference type="ARBA" id="ARBA00022496"/>
    </source>
</evidence>
<comment type="subcellular location">
    <subcellularLocation>
        <location evidence="1 11">Cell outer membrane</location>
        <topology evidence="1 11">Multi-pass membrane protein</topology>
    </subcellularLocation>
</comment>
<keyword evidence="17" id="KW-0675">Receptor</keyword>
<keyword evidence="3 11" id="KW-1134">Transmembrane beta strand</keyword>
<evidence type="ECO:0000256" key="7">
    <source>
        <dbReference type="ARBA" id="ARBA00023065"/>
    </source>
</evidence>
<evidence type="ECO:0000256" key="6">
    <source>
        <dbReference type="ARBA" id="ARBA00023004"/>
    </source>
</evidence>
<evidence type="ECO:0000256" key="8">
    <source>
        <dbReference type="ARBA" id="ARBA00023077"/>
    </source>
</evidence>
<evidence type="ECO:0000256" key="14">
    <source>
        <dbReference type="SAM" id="SignalP"/>
    </source>
</evidence>
<gene>
    <name evidence="17" type="ORF">V0U35_08805</name>
</gene>
<evidence type="ECO:0000259" key="15">
    <source>
        <dbReference type="Pfam" id="PF00593"/>
    </source>
</evidence>
<dbReference type="InterPro" id="IPR036942">
    <property type="entry name" value="Beta-barrel_TonB_sf"/>
</dbReference>
<organism evidence="17 18">
    <name type="scientific">Hyphobacterium marinum</name>
    <dbReference type="NCBI Taxonomy" id="3116574"/>
    <lineage>
        <taxon>Bacteria</taxon>
        <taxon>Pseudomonadati</taxon>
        <taxon>Pseudomonadota</taxon>
        <taxon>Alphaproteobacteria</taxon>
        <taxon>Maricaulales</taxon>
        <taxon>Maricaulaceae</taxon>
        <taxon>Hyphobacterium</taxon>
    </lineage>
</organism>
<evidence type="ECO:0000256" key="1">
    <source>
        <dbReference type="ARBA" id="ARBA00004571"/>
    </source>
</evidence>
<dbReference type="PANTHER" id="PTHR32552:SF81">
    <property type="entry name" value="TONB-DEPENDENT OUTER MEMBRANE RECEPTOR"/>
    <property type="match status" value="1"/>
</dbReference>
<evidence type="ECO:0000313" key="17">
    <source>
        <dbReference type="EMBL" id="MEE2566777.1"/>
    </source>
</evidence>
<dbReference type="PROSITE" id="PS00430">
    <property type="entry name" value="TONB_DEPENDENT_REC_1"/>
    <property type="match status" value="1"/>
</dbReference>
<feature type="short sequence motif" description="TonB box" evidence="12">
    <location>
        <begin position="31"/>
        <end position="37"/>
    </location>
</feature>
<evidence type="ECO:0000256" key="3">
    <source>
        <dbReference type="ARBA" id="ARBA00022452"/>
    </source>
</evidence>
<evidence type="ECO:0000256" key="5">
    <source>
        <dbReference type="ARBA" id="ARBA00022692"/>
    </source>
</evidence>
<dbReference type="PROSITE" id="PS52016">
    <property type="entry name" value="TONB_DEPENDENT_REC_3"/>
    <property type="match status" value="1"/>
</dbReference>
<dbReference type="Gene3D" id="2.40.170.20">
    <property type="entry name" value="TonB-dependent receptor, beta-barrel domain"/>
    <property type="match status" value="2"/>
</dbReference>
<keyword evidence="5 11" id="KW-0812">Transmembrane</keyword>
<keyword evidence="9 11" id="KW-0472">Membrane</keyword>
<dbReference type="SUPFAM" id="SSF56935">
    <property type="entry name" value="Porins"/>
    <property type="match status" value="1"/>
</dbReference>
<dbReference type="Pfam" id="PF00593">
    <property type="entry name" value="TonB_dep_Rec_b-barrel"/>
    <property type="match status" value="1"/>
</dbReference>
<evidence type="ECO:0000256" key="2">
    <source>
        <dbReference type="ARBA" id="ARBA00022448"/>
    </source>
</evidence>
<dbReference type="Proteomes" id="UP001310692">
    <property type="component" value="Unassembled WGS sequence"/>
</dbReference>
<dbReference type="RefSeq" id="WP_330196327.1">
    <property type="nucleotide sequence ID" value="NZ_JAZDRO010000003.1"/>
</dbReference>
<keyword evidence="2 11" id="KW-0813">Transport</keyword>
<name>A0ABU7LZR2_9PROT</name>
<protein>
    <submittedName>
        <fullName evidence="17">TonB-dependent receptor</fullName>
    </submittedName>
</protein>
<sequence length="822" mass="88804">MKTSIRAIAMCSTAMAASLFTAGLAAAQVDTITVTAQRREATLQETPIAVSAVPEEQITLGQVRDVRDLQQLVPSLRVSQFSRSGVTEFAIRGLGTSADNVGLEPSVAVFVDNVYRSRQGASINDFLSLERVEVLRGPQSTLFGKNSPAGVVHFITQAPEYEFAAAGEVTIGNYDSRIFRGTVTGPIAGGNAAVRFDFNRNTRDGFLDNITTGETINNRDRWSMRGQLQTDLGDNVSVRLIGDVGNVDERCCAAPFSFHLPQNAGAMAFLGGTVLAPDPFARQVAFDGSVRTQIDTRGLSGQVDVDFDGFQLTSITAMRYFRDTNNIDADFTDLNLSPIRGLDTEYTTFTQEFRATSTGDNRVDWLAGVYFFDQNMTHMDNTRYGTDLRPFADLVSGGAITALENGLGVPAGTFLAAGQGRTENYDLTTESWSVFGQLDFHVTDRFTITAGLRHTDEDKTIDADLLVQDPFSALDFVQIGFQQIFAAVFFQLTGLPPTPGNIAANPGAAAQAQAAATAGSTNPAVNPLLGLTPLQFSPPAPDYASARSEDNLSGNIILSYDVTDTLNVYASYSTGYKAGGFNVSSTAAIANALEFDPEISTNIEVGVKTQLFDNTMRLDIAAFSQNLEDFQSNNFNGTAFVLDNAGEVVVRGVEIESMWRPNESFLWTGGLTYLLDAEYETYTNAPCDDLNMSAQCLIAGTQDLSGRQLAGAAKTTATSTATWFFPVAENTTAFLRGEVFYTSGRNLGGDLDPRKVQEGFALFNASFGFGAEDESWGLQFWGRNLTDEEYLVGEFSSVGQPGSLNAYPGDPRTYGVTLRLRR</sequence>
<reference evidence="17 18" key="1">
    <citation type="submission" date="2024-01" db="EMBL/GenBank/DDBJ databases">
        <title>Hyphobacterium bacterium isolated from marine sediment.</title>
        <authorList>
            <person name="Zhao S."/>
        </authorList>
    </citation>
    <scope>NUCLEOTIDE SEQUENCE [LARGE SCALE GENOMIC DNA]</scope>
    <source>
        <strain evidence="17 18">Y60-23</strain>
    </source>
</reference>
<keyword evidence="7" id="KW-0406">Ion transport</keyword>
<keyword evidence="10 11" id="KW-0998">Cell outer membrane</keyword>
<feature type="chain" id="PRO_5046748190" evidence="14">
    <location>
        <begin position="28"/>
        <end position="822"/>
    </location>
</feature>
<evidence type="ECO:0000256" key="9">
    <source>
        <dbReference type="ARBA" id="ARBA00023136"/>
    </source>
</evidence>
<evidence type="ECO:0000256" key="12">
    <source>
        <dbReference type="PROSITE-ProRule" id="PRU10143"/>
    </source>
</evidence>
<evidence type="ECO:0000256" key="10">
    <source>
        <dbReference type="ARBA" id="ARBA00023237"/>
    </source>
</evidence>
<keyword evidence="6" id="KW-0408">Iron</keyword>
<evidence type="ECO:0000256" key="11">
    <source>
        <dbReference type="PROSITE-ProRule" id="PRU01360"/>
    </source>
</evidence>
<evidence type="ECO:0000313" key="18">
    <source>
        <dbReference type="Proteomes" id="UP001310692"/>
    </source>
</evidence>
<dbReference type="InterPro" id="IPR039426">
    <property type="entry name" value="TonB-dep_rcpt-like"/>
</dbReference>
<dbReference type="EMBL" id="JAZDRO010000003">
    <property type="protein sequence ID" value="MEE2566777.1"/>
    <property type="molecule type" value="Genomic_DNA"/>
</dbReference>
<evidence type="ECO:0000259" key="16">
    <source>
        <dbReference type="Pfam" id="PF07715"/>
    </source>
</evidence>
<dbReference type="InterPro" id="IPR000531">
    <property type="entry name" value="Beta-barrel_TonB"/>
</dbReference>
<dbReference type="Pfam" id="PF07715">
    <property type="entry name" value="Plug"/>
    <property type="match status" value="1"/>
</dbReference>
<dbReference type="PANTHER" id="PTHR32552">
    <property type="entry name" value="FERRICHROME IRON RECEPTOR-RELATED"/>
    <property type="match status" value="1"/>
</dbReference>
<feature type="signal peptide" evidence="14">
    <location>
        <begin position="1"/>
        <end position="27"/>
    </location>
</feature>
<comment type="similarity">
    <text evidence="11 13">Belongs to the TonB-dependent receptor family.</text>
</comment>
<dbReference type="InterPro" id="IPR010916">
    <property type="entry name" value="TonB_box_CS"/>
</dbReference>
<keyword evidence="14" id="KW-0732">Signal</keyword>